<comment type="caution">
    <text evidence="10">The sequence shown here is derived from an EMBL/GenBank/DDBJ whole genome shotgun (WGS) entry which is preliminary data.</text>
</comment>
<dbReference type="PANTHER" id="PTHR23517:SF15">
    <property type="entry name" value="PROTON-DEPENDENT OLIGOPEPTIDE FAMILY TRANSPORT PROTEIN"/>
    <property type="match status" value="1"/>
</dbReference>
<dbReference type="InterPro" id="IPR050171">
    <property type="entry name" value="MFS_Transporters"/>
</dbReference>
<feature type="transmembrane region" description="Helical" evidence="9">
    <location>
        <begin position="35"/>
        <end position="54"/>
    </location>
</feature>
<dbReference type="GO" id="GO:0005886">
    <property type="term" value="C:plasma membrane"/>
    <property type="evidence" value="ECO:0007669"/>
    <property type="project" value="UniProtKB-SubCell"/>
</dbReference>
<feature type="transmembrane region" description="Helical" evidence="9">
    <location>
        <begin position="152"/>
        <end position="172"/>
    </location>
</feature>
<feature type="transmembrane region" description="Helical" evidence="9">
    <location>
        <begin position="60"/>
        <end position="81"/>
    </location>
</feature>
<name>A0A972JER5_9FLAO</name>
<evidence type="ECO:0000313" key="11">
    <source>
        <dbReference type="Proteomes" id="UP000712080"/>
    </source>
</evidence>
<dbReference type="NCBIfam" id="TIGR00924">
    <property type="entry name" value="yjdL_sub1_fam"/>
    <property type="match status" value="1"/>
</dbReference>
<feature type="transmembrane region" description="Helical" evidence="9">
    <location>
        <begin position="90"/>
        <end position="107"/>
    </location>
</feature>
<keyword evidence="4 8" id="KW-0812">Transmembrane</keyword>
<proteinExistence type="inferred from homology"/>
<dbReference type="GO" id="GO:0006857">
    <property type="term" value="P:oligopeptide transport"/>
    <property type="evidence" value="ECO:0007669"/>
    <property type="project" value="InterPro"/>
</dbReference>
<feature type="transmembrane region" description="Helical" evidence="9">
    <location>
        <begin position="233"/>
        <end position="252"/>
    </location>
</feature>
<keyword evidence="5" id="KW-0571">Peptide transport</keyword>
<evidence type="ECO:0000256" key="1">
    <source>
        <dbReference type="ARBA" id="ARBA00004651"/>
    </source>
</evidence>
<feature type="transmembrane region" description="Helical" evidence="9">
    <location>
        <begin position="286"/>
        <end position="303"/>
    </location>
</feature>
<dbReference type="PANTHER" id="PTHR23517">
    <property type="entry name" value="RESISTANCE PROTEIN MDTM, PUTATIVE-RELATED-RELATED"/>
    <property type="match status" value="1"/>
</dbReference>
<feature type="transmembrane region" description="Helical" evidence="9">
    <location>
        <begin position="397"/>
        <end position="417"/>
    </location>
</feature>
<gene>
    <name evidence="10" type="ORF">G6047_03975</name>
</gene>
<dbReference type="AlphaFoldDB" id="A0A972JER5"/>
<evidence type="ECO:0000256" key="5">
    <source>
        <dbReference type="ARBA" id="ARBA00022856"/>
    </source>
</evidence>
<feature type="transmembrane region" description="Helical" evidence="9">
    <location>
        <begin position="187"/>
        <end position="206"/>
    </location>
</feature>
<dbReference type="InterPro" id="IPR005279">
    <property type="entry name" value="Dipep/tripep_permease"/>
</dbReference>
<evidence type="ECO:0000256" key="3">
    <source>
        <dbReference type="ARBA" id="ARBA00022475"/>
    </source>
</evidence>
<comment type="subcellular location">
    <subcellularLocation>
        <location evidence="1">Cell membrane</location>
        <topology evidence="1">Multi-pass membrane protein</topology>
    </subcellularLocation>
    <subcellularLocation>
        <location evidence="8">Membrane</location>
        <topology evidence="8">Multi-pass membrane protein</topology>
    </subcellularLocation>
</comment>
<keyword evidence="11" id="KW-1185">Reference proteome</keyword>
<feature type="transmembrane region" description="Helical" evidence="9">
    <location>
        <begin position="113"/>
        <end position="131"/>
    </location>
</feature>
<feature type="transmembrane region" description="Helical" evidence="9">
    <location>
        <begin position="479"/>
        <end position="497"/>
    </location>
</feature>
<dbReference type="EMBL" id="JAAMPU010000099">
    <property type="protein sequence ID" value="NMH27179.1"/>
    <property type="molecule type" value="Genomic_DNA"/>
</dbReference>
<dbReference type="CDD" id="cd17346">
    <property type="entry name" value="MFS_DtpA_like"/>
    <property type="match status" value="1"/>
</dbReference>
<protein>
    <submittedName>
        <fullName evidence="10">Peptide MFS transporter</fullName>
    </submittedName>
</protein>
<dbReference type="RefSeq" id="WP_169526186.1">
    <property type="nucleotide sequence ID" value="NZ_JAAMPU010000099.1"/>
</dbReference>
<keyword evidence="2 8" id="KW-0813">Transport</keyword>
<evidence type="ECO:0000313" key="10">
    <source>
        <dbReference type="EMBL" id="NMH27179.1"/>
    </source>
</evidence>
<feature type="transmembrane region" description="Helical" evidence="9">
    <location>
        <begin position="438"/>
        <end position="459"/>
    </location>
</feature>
<dbReference type="PROSITE" id="PS01023">
    <property type="entry name" value="PTR2_2"/>
    <property type="match status" value="1"/>
</dbReference>
<keyword evidence="5" id="KW-0653">Protein transport</keyword>
<dbReference type="Proteomes" id="UP000712080">
    <property type="component" value="Unassembled WGS sequence"/>
</dbReference>
<keyword evidence="7 9" id="KW-0472">Membrane</keyword>
<evidence type="ECO:0000256" key="4">
    <source>
        <dbReference type="ARBA" id="ARBA00022692"/>
    </source>
</evidence>
<keyword evidence="6 9" id="KW-1133">Transmembrane helix</keyword>
<dbReference type="Gene3D" id="1.20.1250.20">
    <property type="entry name" value="MFS general substrate transporter like domains"/>
    <property type="match status" value="1"/>
</dbReference>
<dbReference type="InterPro" id="IPR000109">
    <property type="entry name" value="POT_fam"/>
</dbReference>
<organism evidence="10 11">
    <name type="scientific">Flavobacterium silvaticum</name>
    <dbReference type="NCBI Taxonomy" id="1852020"/>
    <lineage>
        <taxon>Bacteria</taxon>
        <taxon>Pseudomonadati</taxon>
        <taxon>Bacteroidota</taxon>
        <taxon>Flavobacteriia</taxon>
        <taxon>Flavobacteriales</taxon>
        <taxon>Flavobacteriaceae</taxon>
        <taxon>Flavobacterium</taxon>
    </lineage>
</organism>
<reference evidence="10" key="1">
    <citation type="submission" date="2020-02" db="EMBL/GenBank/DDBJ databases">
        <title>Flavobacterium sp. genome.</title>
        <authorList>
            <person name="Jung H.S."/>
            <person name="Baek J.H."/>
            <person name="Jeon C.O."/>
        </authorList>
    </citation>
    <scope>NUCLEOTIDE SEQUENCE</scope>
    <source>
        <strain evidence="10">SE-s28</strain>
    </source>
</reference>
<feature type="transmembrane region" description="Helical" evidence="9">
    <location>
        <begin position="258"/>
        <end position="274"/>
    </location>
</feature>
<evidence type="ECO:0000256" key="2">
    <source>
        <dbReference type="ARBA" id="ARBA00022448"/>
    </source>
</evidence>
<dbReference type="InterPro" id="IPR036259">
    <property type="entry name" value="MFS_trans_sf"/>
</dbReference>
<dbReference type="InterPro" id="IPR018456">
    <property type="entry name" value="PTR2_symporter_CS"/>
</dbReference>
<comment type="similarity">
    <text evidence="8">Belongs to the major facilitator superfamily. Proton-dependent oligopeptide transporter (POT/PTR) (TC 2.A.17) family.</text>
</comment>
<dbReference type="GO" id="GO:1904680">
    <property type="term" value="F:peptide transmembrane transporter activity"/>
    <property type="evidence" value="ECO:0007669"/>
    <property type="project" value="InterPro"/>
</dbReference>
<evidence type="ECO:0000256" key="9">
    <source>
        <dbReference type="SAM" id="Phobius"/>
    </source>
</evidence>
<feature type="transmembrane region" description="Helical" evidence="9">
    <location>
        <begin position="336"/>
        <end position="356"/>
    </location>
</feature>
<feature type="transmembrane region" description="Helical" evidence="9">
    <location>
        <begin position="368"/>
        <end position="385"/>
    </location>
</feature>
<evidence type="ECO:0000256" key="7">
    <source>
        <dbReference type="ARBA" id="ARBA00023136"/>
    </source>
</evidence>
<evidence type="ECO:0000256" key="6">
    <source>
        <dbReference type="ARBA" id="ARBA00022989"/>
    </source>
</evidence>
<dbReference type="Pfam" id="PF00854">
    <property type="entry name" value="PTR2"/>
    <property type="match status" value="1"/>
</dbReference>
<sequence>MEQVPVSDLEQIQNFKGKYPRQLWYLFFSEMWERFSFYGMRGMLYFFMVHQLLMNKEEANLQYGATQAWVYAFTFIGGFFADKIFGFRRSLFWGGLLMIVGSIILAVDPKQFFFLGVSFTIVGTGFFKPNISSMVGKLYKDDDNRRDAGFSLFYAGVNLGAILGGYFCIAIGKREMFSTLIPEGLEWNVAFSLASVVMIISLLTFVRTQKSLGSIGLSPLTTVTKSKRQMLEWSTYLGSLVLVPIIMIMVSNTVYTDYFMYIIGPVSIIYLLYEMRGFSPSQNKKLFAALIFMLFSIVFWAFFEQSGGSLSDFAAENLNNSVLGFKLDPNGVNNSANSVFVVAFAALVGIVWLWLGKKKAEPNTVVKFGLAFLFLAGGFYLFYYTKFFADLQGVTSLNIFTLGWLVITFGELCLSPIGMSAMTKLSPQKTQAVIMGMWFLASAYGQYFAGLLGANIAQASANSSNFDKLIVYADGYKQLAIYALVAGVVLIVISPVVRKLMQEVK</sequence>
<evidence type="ECO:0000256" key="8">
    <source>
        <dbReference type="RuleBase" id="RU003755"/>
    </source>
</evidence>
<keyword evidence="3" id="KW-1003">Cell membrane</keyword>
<accession>A0A972JER5</accession>
<dbReference type="SUPFAM" id="SSF103473">
    <property type="entry name" value="MFS general substrate transporter"/>
    <property type="match status" value="1"/>
</dbReference>